<organism evidence="2 3">
    <name type="scientific">Vibrio navarrensis</name>
    <dbReference type="NCBI Taxonomy" id="29495"/>
    <lineage>
        <taxon>Bacteria</taxon>
        <taxon>Pseudomonadati</taxon>
        <taxon>Pseudomonadota</taxon>
        <taxon>Gammaproteobacteria</taxon>
        <taxon>Vibrionales</taxon>
        <taxon>Vibrionaceae</taxon>
        <taxon>Vibrio</taxon>
    </lineage>
</organism>
<dbReference type="EMBL" id="JMCG01000001">
    <property type="protein sequence ID" value="KGK12436.1"/>
    <property type="molecule type" value="Genomic_DNA"/>
</dbReference>
<evidence type="ECO:0000313" key="1">
    <source>
        <dbReference type="EMBL" id="KGK12436.1"/>
    </source>
</evidence>
<dbReference type="Proteomes" id="UP000029994">
    <property type="component" value="Unassembled WGS sequence"/>
</dbReference>
<dbReference type="RefSeq" id="WP_039428561.1">
    <property type="nucleotide sequence ID" value="NZ_CP061845.1"/>
</dbReference>
<reference evidence="2 3" key="1">
    <citation type="submission" date="2014-04" db="EMBL/GenBank/DDBJ databases">
        <title>Genome sequencing of Vibrio navarrensis strains.</title>
        <authorList>
            <person name="Gladney L.M."/>
            <person name="Katz L.S."/>
            <person name="Marino-Ramirez L."/>
            <person name="Jordan I.K."/>
        </authorList>
    </citation>
    <scope>NUCLEOTIDE SEQUENCE [LARGE SCALE GENOMIC DNA]</scope>
    <source>
        <strain evidence="2 3">ATCC 51183</strain>
    </source>
</reference>
<comment type="caution">
    <text evidence="2">The sequence shown here is derived from an EMBL/GenBank/DDBJ whole genome shotgun (WGS) entry which is preliminary data.</text>
</comment>
<dbReference type="GeneID" id="43685732"/>
<name>A0A099LYL3_9VIBR</name>
<sequence length="73" mass="8077">MPKIKIEFTQSTDVPKFVQVLHMNTDIVKGSIEMLAQELTTQGVVTIPLEIEFNINGLLKGLSTAKVEVSFSE</sequence>
<evidence type="ECO:0000313" key="3">
    <source>
        <dbReference type="Proteomes" id="UP000029994"/>
    </source>
</evidence>
<gene>
    <name evidence="1" type="ORF">EA26_14440</name>
    <name evidence="2" type="ORF">EA26_14585</name>
</gene>
<accession>A0A099LYL3</accession>
<dbReference type="AlphaFoldDB" id="A0A099LYL3"/>
<keyword evidence="3" id="KW-1185">Reference proteome</keyword>
<proteinExistence type="predicted"/>
<dbReference type="EMBL" id="JMCG01000001">
    <property type="protein sequence ID" value="KGK12461.1"/>
    <property type="molecule type" value="Genomic_DNA"/>
</dbReference>
<evidence type="ECO:0000313" key="2">
    <source>
        <dbReference type="EMBL" id="KGK12461.1"/>
    </source>
</evidence>
<protein>
    <submittedName>
        <fullName evidence="2">Uncharacterized protein</fullName>
    </submittedName>
</protein>